<dbReference type="InterPro" id="IPR036259">
    <property type="entry name" value="MFS_trans_sf"/>
</dbReference>
<dbReference type="GO" id="GO:0022857">
    <property type="term" value="F:transmembrane transporter activity"/>
    <property type="evidence" value="ECO:0007669"/>
    <property type="project" value="InterPro"/>
</dbReference>
<dbReference type="EMBL" id="DSLG01000003">
    <property type="protein sequence ID" value="HEA86950.1"/>
    <property type="molecule type" value="Genomic_DNA"/>
</dbReference>
<evidence type="ECO:0000259" key="8">
    <source>
        <dbReference type="PROSITE" id="PS50850"/>
    </source>
</evidence>
<comment type="subcellular location">
    <subcellularLocation>
        <location evidence="1">Cell membrane</location>
        <topology evidence="1">Multi-pass membrane protein</topology>
    </subcellularLocation>
</comment>
<comment type="caution">
    <text evidence="10">The sequence shown here is derived from an EMBL/GenBank/DDBJ whole genome shotgun (WGS) entry which is preliminary data.</text>
</comment>
<feature type="transmembrane region" description="Helical" evidence="7">
    <location>
        <begin position="240"/>
        <end position="263"/>
    </location>
</feature>
<keyword evidence="5 7" id="KW-1133">Transmembrane helix</keyword>
<dbReference type="CDD" id="cd06173">
    <property type="entry name" value="MFS_MefA_like"/>
    <property type="match status" value="1"/>
</dbReference>
<feature type="transmembrane region" description="Helical" evidence="7">
    <location>
        <begin position="391"/>
        <end position="412"/>
    </location>
</feature>
<feature type="transmembrane region" description="Helical" evidence="7">
    <location>
        <begin position="93"/>
        <end position="121"/>
    </location>
</feature>
<dbReference type="AlphaFoldDB" id="A0A7C3IUL6"/>
<keyword evidence="3" id="KW-1003">Cell membrane</keyword>
<dbReference type="InterPro" id="IPR020846">
    <property type="entry name" value="MFS_dom"/>
</dbReference>
<proteinExistence type="predicted"/>
<evidence type="ECO:0000256" key="4">
    <source>
        <dbReference type="ARBA" id="ARBA00022692"/>
    </source>
</evidence>
<dbReference type="Gene3D" id="1.20.1250.20">
    <property type="entry name" value="MFS general substrate transporter like domains"/>
    <property type="match status" value="1"/>
</dbReference>
<keyword evidence="6 7" id="KW-0472">Membrane</keyword>
<dbReference type="SUPFAM" id="SSF103473">
    <property type="entry name" value="MFS general substrate transporter"/>
    <property type="match status" value="1"/>
</dbReference>
<evidence type="ECO:0000256" key="2">
    <source>
        <dbReference type="ARBA" id="ARBA00022448"/>
    </source>
</evidence>
<keyword evidence="2" id="KW-0813">Transport</keyword>
<feature type="domain" description="Major facilitator superfamily (MFS) profile" evidence="8">
    <location>
        <begin position="236"/>
        <end position="424"/>
    </location>
</feature>
<feature type="transmembrane region" description="Helical" evidence="7">
    <location>
        <begin position="368"/>
        <end position="385"/>
    </location>
</feature>
<dbReference type="EMBL" id="DSTU01000003">
    <property type="protein sequence ID" value="HFJ53361.1"/>
    <property type="molecule type" value="Genomic_DNA"/>
</dbReference>
<dbReference type="GO" id="GO:0005886">
    <property type="term" value="C:plasma membrane"/>
    <property type="evidence" value="ECO:0007669"/>
    <property type="project" value="UniProtKB-SubCell"/>
</dbReference>
<evidence type="ECO:0000256" key="1">
    <source>
        <dbReference type="ARBA" id="ARBA00004651"/>
    </source>
</evidence>
<evidence type="ECO:0000256" key="3">
    <source>
        <dbReference type="ARBA" id="ARBA00022475"/>
    </source>
</evidence>
<dbReference type="PANTHER" id="PTHR43266">
    <property type="entry name" value="MACROLIDE-EFFLUX PROTEIN"/>
    <property type="match status" value="1"/>
</dbReference>
<feature type="transmembrane region" description="Helical" evidence="7">
    <location>
        <begin position="269"/>
        <end position="291"/>
    </location>
</feature>
<dbReference type="PROSITE" id="PS50850">
    <property type="entry name" value="MFS"/>
    <property type="match status" value="1"/>
</dbReference>
<evidence type="ECO:0000313" key="9">
    <source>
        <dbReference type="EMBL" id="HEA86950.1"/>
    </source>
</evidence>
<dbReference type="InterPro" id="IPR011701">
    <property type="entry name" value="MFS"/>
</dbReference>
<evidence type="ECO:0000256" key="7">
    <source>
        <dbReference type="SAM" id="Phobius"/>
    </source>
</evidence>
<reference evidence="10" key="1">
    <citation type="journal article" date="2020" name="mSystems">
        <title>Genome- and Community-Level Interaction Insights into Carbon Utilization and Element Cycling Functions of Hydrothermarchaeota in Hydrothermal Sediment.</title>
        <authorList>
            <person name="Zhou Z."/>
            <person name="Liu Y."/>
            <person name="Xu W."/>
            <person name="Pan J."/>
            <person name="Luo Z.H."/>
            <person name="Li M."/>
        </authorList>
    </citation>
    <scope>NUCLEOTIDE SEQUENCE [LARGE SCALE GENOMIC DNA]</scope>
    <source>
        <strain evidence="9">SpSt-265</strain>
        <strain evidence="10">SpSt-465</strain>
    </source>
</reference>
<accession>A0A7C3IUL6</accession>
<organism evidence="10">
    <name type="scientific">candidate division WOR-3 bacterium</name>
    <dbReference type="NCBI Taxonomy" id="2052148"/>
    <lineage>
        <taxon>Bacteria</taxon>
        <taxon>Bacteria division WOR-3</taxon>
    </lineage>
</organism>
<keyword evidence="4 7" id="KW-0812">Transmembrane</keyword>
<sequence>MSSRLSAVLKNRNFLYLALAGAMSQLGDRLSHMLLITIIGMSAPGKLLAYSGGSLAFVIPTLVLSPVAGVLVDRWNRRKTIARTHFIQTAILALTPFAIALTRSFLPFWIALTLFFGLDIFNNTANPALLPSLVGRDEILAANSASLFFSRIATVLGMVIGGFLIKWVGWQRGIWIDASCHLIAGLLVLNIAAGTGENSGPAETRHSGPVLSLIGNAFVRFFSELAEVLRLVVVNPLVAFVLGSIVISTFISAVAYTILIFLVQQVLGLGTAGVGIFAGILAIGMIAGAVLIGLMPRNINRPLVVAVVILIYGLLFFIGNWLINLPFMVLVALIAGIAFSWLGVVQNTMLQEEVAENIRGRIFSTREFITNATFLLTTLFIGTLGDVTSYRLALLVIGIVLLILGTAALLGIRSFYRRTAGHGQ</sequence>
<feature type="transmembrane region" description="Helical" evidence="7">
    <location>
        <begin position="329"/>
        <end position="347"/>
    </location>
</feature>
<protein>
    <submittedName>
        <fullName evidence="10">MFS transporter</fullName>
    </submittedName>
</protein>
<dbReference type="PANTHER" id="PTHR43266:SF10">
    <property type="entry name" value="BACILYSIN EXPORTER BACE-RELATED"/>
    <property type="match status" value="1"/>
</dbReference>
<name>A0A7C3IUL6_UNCW3</name>
<feature type="transmembrane region" description="Helical" evidence="7">
    <location>
        <begin position="303"/>
        <end position="323"/>
    </location>
</feature>
<feature type="transmembrane region" description="Helical" evidence="7">
    <location>
        <begin position="141"/>
        <end position="165"/>
    </location>
</feature>
<evidence type="ECO:0000313" key="10">
    <source>
        <dbReference type="EMBL" id="HFJ53361.1"/>
    </source>
</evidence>
<feature type="transmembrane region" description="Helical" evidence="7">
    <location>
        <begin position="48"/>
        <end position="72"/>
    </location>
</feature>
<evidence type="ECO:0000256" key="6">
    <source>
        <dbReference type="ARBA" id="ARBA00023136"/>
    </source>
</evidence>
<evidence type="ECO:0000256" key="5">
    <source>
        <dbReference type="ARBA" id="ARBA00022989"/>
    </source>
</evidence>
<gene>
    <name evidence="9" type="ORF">ENP94_02950</name>
    <name evidence="10" type="ORF">ENS16_01555</name>
</gene>
<dbReference type="Pfam" id="PF07690">
    <property type="entry name" value="MFS_1"/>
    <property type="match status" value="1"/>
</dbReference>